<protein>
    <submittedName>
        <fullName evidence="12">TonB-dependent outer membrane siderophore receptor protein</fullName>
    </submittedName>
</protein>
<evidence type="ECO:0000256" key="10">
    <source>
        <dbReference type="ARBA" id="ARBA00023237"/>
    </source>
</evidence>
<dbReference type="GO" id="GO:0009279">
    <property type="term" value="C:cell outer membrane"/>
    <property type="evidence" value="ECO:0007669"/>
    <property type="project" value="UniProtKB-SubCell"/>
</dbReference>
<evidence type="ECO:0000256" key="9">
    <source>
        <dbReference type="ARBA" id="ARBA00023136"/>
    </source>
</evidence>
<keyword evidence="8" id="KW-0406">Ion transport</keyword>
<comment type="similarity">
    <text evidence="11">Belongs to the TonB-dependent receptor family.</text>
</comment>
<evidence type="ECO:0000256" key="1">
    <source>
        <dbReference type="ARBA" id="ARBA00004571"/>
    </source>
</evidence>
<keyword evidence="5 11" id="KW-0812">Transmembrane</keyword>
<name>A0A078LDH6_CITKO</name>
<keyword evidence="10 11" id="KW-0998">Cell outer membrane</keyword>
<evidence type="ECO:0000256" key="3">
    <source>
        <dbReference type="ARBA" id="ARBA00022452"/>
    </source>
</evidence>
<keyword evidence="9 11" id="KW-0472">Membrane</keyword>
<keyword evidence="2 11" id="KW-0813">Transport</keyword>
<keyword evidence="4" id="KW-0410">Iron transport</keyword>
<evidence type="ECO:0000313" key="12">
    <source>
        <dbReference type="EMBL" id="CDZ83146.1"/>
    </source>
</evidence>
<evidence type="ECO:0000256" key="8">
    <source>
        <dbReference type="ARBA" id="ARBA00023065"/>
    </source>
</evidence>
<keyword evidence="3 11" id="KW-1134">Transmembrane beta strand</keyword>
<sequence>MIIRRCAGVRYTGPMEISPANDKGKLGGTTQYDMAVSYRLGEAIPSLSGVTLKASAQNITNKETFSCYDDNNCWIGRDRTVQVGASYSF</sequence>
<dbReference type="PANTHER" id="PTHR32552:SF68">
    <property type="entry name" value="FERRICHROME OUTER MEMBRANE TRANSPORTER_PHAGE RECEPTOR"/>
    <property type="match status" value="1"/>
</dbReference>
<dbReference type="EMBL" id="LK931336">
    <property type="protein sequence ID" value="CDZ83146.1"/>
    <property type="molecule type" value="Genomic_DNA"/>
</dbReference>
<accession>A0A078LDH6</accession>
<dbReference type="AlphaFoldDB" id="A0A078LDH6"/>
<evidence type="ECO:0000256" key="6">
    <source>
        <dbReference type="ARBA" id="ARBA00022729"/>
    </source>
</evidence>
<dbReference type="InterPro" id="IPR039426">
    <property type="entry name" value="TonB-dep_rcpt-like"/>
</dbReference>
<proteinExistence type="inferred from homology"/>
<dbReference type="PANTHER" id="PTHR32552">
    <property type="entry name" value="FERRICHROME IRON RECEPTOR-RELATED"/>
    <property type="match status" value="1"/>
</dbReference>
<reference evidence="12" key="1">
    <citation type="submission" date="2014-06" db="EMBL/GenBank/DDBJ databases">
        <authorList>
            <person name="Urmite Genomes Urmite Genomes"/>
        </authorList>
    </citation>
    <scope>NUCLEOTIDE SEQUENCE</scope>
</reference>
<dbReference type="PROSITE" id="PS52016">
    <property type="entry name" value="TONB_DEPENDENT_REC_3"/>
    <property type="match status" value="1"/>
</dbReference>
<evidence type="ECO:0000256" key="2">
    <source>
        <dbReference type="ARBA" id="ARBA00022448"/>
    </source>
</evidence>
<dbReference type="InterPro" id="IPR036942">
    <property type="entry name" value="Beta-barrel_TonB_sf"/>
</dbReference>
<gene>
    <name evidence="12" type="ORF">BN1086_01254</name>
</gene>
<dbReference type="SUPFAM" id="SSF56935">
    <property type="entry name" value="Porins"/>
    <property type="match status" value="1"/>
</dbReference>
<keyword evidence="12" id="KW-0675">Receptor</keyword>
<evidence type="ECO:0000256" key="4">
    <source>
        <dbReference type="ARBA" id="ARBA00022496"/>
    </source>
</evidence>
<keyword evidence="6" id="KW-0732">Signal</keyword>
<dbReference type="GO" id="GO:0015344">
    <property type="term" value="F:siderophore uptake transmembrane transporter activity"/>
    <property type="evidence" value="ECO:0007669"/>
    <property type="project" value="TreeGrafter"/>
</dbReference>
<evidence type="ECO:0000256" key="7">
    <source>
        <dbReference type="ARBA" id="ARBA00023004"/>
    </source>
</evidence>
<evidence type="ECO:0000256" key="5">
    <source>
        <dbReference type="ARBA" id="ARBA00022692"/>
    </source>
</evidence>
<organism evidence="12">
    <name type="scientific">Citrobacter koseri</name>
    <name type="common">Citrobacter diversus</name>
    <dbReference type="NCBI Taxonomy" id="545"/>
    <lineage>
        <taxon>Bacteria</taxon>
        <taxon>Pseudomonadati</taxon>
        <taxon>Pseudomonadota</taxon>
        <taxon>Gammaproteobacteria</taxon>
        <taxon>Enterobacterales</taxon>
        <taxon>Enterobacteriaceae</taxon>
        <taxon>Citrobacter</taxon>
    </lineage>
</organism>
<dbReference type="PATRIC" id="fig|545.12.peg.1252"/>
<evidence type="ECO:0000256" key="11">
    <source>
        <dbReference type="PROSITE-ProRule" id="PRU01360"/>
    </source>
</evidence>
<dbReference type="Gene3D" id="2.40.170.20">
    <property type="entry name" value="TonB-dependent receptor, beta-barrel domain"/>
    <property type="match status" value="1"/>
</dbReference>
<comment type="subcellular location">
    <subcellularLocation>
        <location evidence="1 11">Cell outer membrane</location>
        <topology evidence="1 11">Multi-pass membrane protein</topology>
    </subcellularLocation>
</comment>
<keyword evidence="7" id="KW-0408">Iron</keyword>